<dbReference type="RefSeq" id="WP_322949784.1">
    <property type="nucleotide sequence ID" value="NZ_JAYEET010000044.1"/>
</dbReference>
<dbReference type="InterPro" id="IPR036388">
    <property type="entry name" value="WH-like_DNA-bd_sf"/>
</dbReference>
<dbReference type="InterPro" id="IPR036390">
    <property type="entry name" value="WH_DNA-bd_sf"/>
</dbReference>
<evidence type="ECO:0000313" key="2">
    <source>
        <dbReference type="Proteomes" id="UP001292571"/>
    </source>
</evidence>
<comment type="caution">
    <text evidence="1">The sequence shown here is derived from an EMBL/GenBank/DDBJ whole genome shotgun (WGS) entry which is preliminary data.</text>
</comment>
<dbReference type="Gene3D" id="1.10.10.10">
    <property type="entry name" value="Winged helix-like DNA-binding domain superfamily/Winged helix DNA-binding domain"/>
    <property type="match status" value="1"/>
</dbReference>
<dbReference type="Proteomes" id="UP001292571">
    <property type="component" value="Unassembled WGS sequence"/>
</dbReference>
<dbReference type="InterPro" id="IPR011991">
    <property type="entry name" value="ArsR-like_HTH"/>
</dbReference>
<reference evidence="1 2" key="1">
    <citation type="submission" date="2023-12" db="EMBL/GenBank/DDBJ databases">
        <title>Pseudomonas sp. T5W1.</title>
        <authorList>
            <person name="Maltman C."/>
        </authorList>
    </citation>
    <scope>NUCLEOTIDE SEQUENCE [LARGE SCALE GENOMIC DNA]</scope>
    <source>
        <strain evidence="1 2">T5W1</strain>
    </source>
</reference>
<protein>
    <submittedName>
        <fullName evidence="1">Helix-turn-helix domain-containing protein</fullName>
    </submittedName>
</protein>
<dbReference type="Pfam" id="PF13730">
    <property type="entry name" value="HTH_36"/>
    <property type="match status" value="1"/>
</dbReference>
<dbReference type="EMBL" id="JAYEET010000044">
    <property type="protein sequence ID" value="MEA1607012.1"/>
    <property type="molecule type" value="Genomic_DNA"/>
</dbReference>
<name>A0ABU5PBH8_9PSED</name>
<dbReference type="SUPFAM" id="SSF46785">
    <property type="entry name" value="Winged helix' DNA-binding domain"/>
    <property type="match status" value="1"/>
</dbReference>
<keyword evidence="2" id="KW-1185">Reference proteome</keyword>
<evidence type="ECO:0000313" key="1">
    <source>
        <dbReference type="EMBL" id="MEA1607012.1"/>
    </source>
</evidence>
<organism evidence="1 2">
    <name type="scientific">Pseudomonas spirodelae</name>
    <dbReference type="NCBI Taxonomy" id="3101751"/>
    <lineage>
        <taxon>Bacteria</taxon>
        <taxon>Pseudomonadati</taxon>
        <taxon>Pseudomonadota</taxon>
        <taxon>Gammaproteobacteria</taxon>
        <taxon>Pseudomonadales</taxon>
        <taxon>Pseudomonadaceae</taxon>
        <taxon>Pseudomonas</taxon>
    </lineage>
</organism>
<accession>A0ABU5PBH8</accession>
<sequence>MNAAVKCCTDNQAELFAAETHWFHVFVSMIRGGDVAKIGPYAICVYLVIKAYVNYRTGDSWPRIELISEKAGISVAQVKRELKTLELHGFITKEKRGRSNHYQLREKVEITNQDGRPAAVATWDYLPSSVQHAVADLKNVLVTGDLAGAKIIHIERLQVNVNHLHDNATNFNVQHYQAATNERYEAAWNGMPENIRSKLRPVG</sequence>
<proteinExistence type="predicted"/>
<gene>
    <name evidence="1" type="ORF">SOP97_14500</name>
</gene>
<dbReference type="CDD" id="cd00090">
    <property type="entry name" value="HTH_ARSR"/>
    <property type="match status" value="1"/>
</dbReference>